<dbReference type="EMBL" id="BGPR01013848">
    <property type="protein sequence ID" value="GBN62535.1"/>
    <property type="molecule type" value="Genomic_DNA"/>
</dbReference>
<organism evidence="1 2">
    <name type="scientific">Araneus ventricosus</name>
    <name type="common">Orbweaver spider</name>
    <name type="synonym">Epeira ventricosa</name>
    <dbReference type="NCBI Taxonomy" id="182803"/>
    <lineage>
        <taxon>Eukaryota</taxon>
        <taxon>Metazoa</taxon>
        <taxon>Ecdysozoa</taxon>
        <taxon>Arthropoda</taxon>
        <taxon>Chelicerata</taxon>
        <taxon>Arachnida</taxon>
        <taxon>Araneae</taxon>
        <taxon>Araneomorphae</taxon>
        <taxon>Entelegynae</taxon>
        <taxon>Araneoidea</taxon>
        <taxon>Araneidae</taxon>
        <taxon>Araneus</taxon>
    </lineage>
</organism>
<evidence type="ECO:0000313" key="1">
    <source>
        <dbReference type="EMBL" id="GBN62535.1"/>
    </source>
</evidence>
<dbReference type="AlphaFoldDB" id="A0A4Y2QGW8"/>
<gene>
    <name evidence="1" type="ORF">AVEN_91115_1</name>
</gene>
<accession>A0A4Y2QGW8</accession>
<comment type="caution">
    <text evidence="1">The sequence shown here is derived from an EMBL/GenBank/DDBJ whole genome shotgun (WGS) entry which is preliminary data.</text>
</comment>
<proteinExistence type="predicted"/>
<protein>
    <submittedName>
        <fullName evidence="1">Uncharacterized protein</fullName>
    </submittedName>
</protein>
<dbReference type="Proteomes" id="UP000499080">
    <property type="component" value="Unassembled WGS sequence"/>
</dbReference>
<reference evidence="1 2" key="1">
    <citation type="journal article" date="2019" name="Sci. Rep.">
        <title>Orb-weaving spider Araneus ventricosus genome elucidates the spidroin gene catalogue.</title>
        <authorList>
            <person name="Kono N."/>
            <person name="Nakamura H."/>
            <person name="Ohtoshi R."/>
            <person name="Moran D.A.P."/>
            <person name="Shinohara A."/>
            <person name="Yoshida Y."/>
            <person name="Fujiwara M."/>
            <person name="Mori M."/>
            <person name="Tomita M."/>
            <person name="Arakawa K."/>
        </authorList>
    </citation>
    <scope>NUCLEOTIDE SEQUENCE [LARGE SCALE GENOMIC DNA]</scope>
</reference>
<evidence type="ECO:0000313" key="2">
    <source>
        <dbReference type="Proteomes" id="UP000499080"/>
    </source>
</evidence>
<sequence length="142" mass="16715">MAIYEFGRDFCPSHTVSLGISTPENLLDFREHDRRNCAENFPSQHRVMSTIAISSIFKRIYITRRLHFPYLCRILPRKDVTKILNVSMSILIDYFLRAIYMKQLELYTKPHQTAKISTFLVEYFDSRVVALDYPFPSSNDVI</sequence>
<keyword evidence="2" id="KW-1185">Reference proteome</keyword>
<name>A0A4Y2QGW8_ARAVE</name>